<evidence type="ECO:0000313" key="2">
    <source>
        <dbReference type="Proteomes" id="UP000229055"/>
    </source>
</evidence>
<dbReference type="AlphaFoldDB" id="A0A2D3TD77"/>
<reference evidence="2" key="2">
    <citation type="submission" date="2017-11" db="EMBL/GenBank/DDBJ databases">
        <title>PacBio sequencing of new strain of the secondary endosymbiont Candidatus Hamiltonella defensa.</title>
        <authorList>
            <person name="Strand M.R."/>
            <person name="Oliver K."/>
        </authorList>
    </citation>
    <scope>NUCLEOTIDE SEQUENCE [LARGE SCALE GENOMIC DNA]</scope>
    <source>
        <strain evidence="2">ZA17</strain>
    </source>
</reference>
<proteinExistence type="predicted"/>
<organism evidence="1 2">
    <name type="scientific">Candidatus Williamhamiltonella defendens</name>
    <dbReference type="NCBI Taxonomy" id="138072"/>
    <lineage>
        <taxon>Bacteria</taxon>
        <taxon>Pseudomonadati</taxon>
        <taxon>Pseudomonadota</taxon>
        <taxon>Gammaproteobacteria</taxon>
        <taxon>Enterobacterales</taxon>
        <taxon>Enterobacteriaceae</taxon>
        <taxon>aphid secondary symbionts</taxon>
        <taxon>Candidatus Williamhamiltonella</taxon>
    </lineage>
</organism>
<accession>A0A2D3TD77</accession>
<evidence type="ECO:0000313" key="1">
    <source>
        <dbReference type="EMBL" id="ATW33767.1"/>
    </source>
</evidence>
<dbReference type="EMBL" id="CP017613">
    <property type="protein sequence ID" value="ATW33767.1"/>
    <property type="molecule type" value="Genomic_DNA"/>
</dbReference>
<reference evidence="2" key="1">
    <citation type="submission" date="2016-10" db="EMBL/GenBank/DDBJ databases">
        <authorList>
            <person name="Chevignon G."/>
        </authorList>
    </citation>
    <scope>NUCLEOTIDE SEQUENCE [LARGE SCALE GENOMIC DNA]</scope>
    <source>
        <strain evidence="2">ZA17</strain>
    </source>
</reference>
<sequence length="109" mass="12626">MMEVGHGETSKNPFPHRLNRRKFEVCFCRQLIQKLKSAHICVPGETYSDARDQLLSMIESQSTPKRKIPPGQKYLPNITGHLLFREMALLIKHAILLVFSLTSFKTKFR</sequence>
<name>A0A2D3TD77_9ENTR</name>
<dbReference type="RefSeq" id="WP_100096480.1">
    <property type="nucleotide sequence ID" value="NZ_CP017613.1"/>
</dbReference>
<dbReference type="Proteomes" id="UP000229055">
    <property type="component" value="Chromosome"/>
</dbReference>
<protein>
    <submittedName>
        <fullName evidence="1">Uncharacterized protein</fullName>
    </submittedName>
</protein>
<gene>
    <name evidence="1" type="ORF">BJP43_05180</name>
</gene>